<dbReference type="SMR" id="A0A2G2YK56"/>
<dbReference type="GO" id="GO:0051026">
    <property type="term" value="P:chiasma assembly"/>
    <property type="evidence" value="ECO:0000318"/>
    <property type="project" value="GO_Central"/>
</dbReference>
<reference evidence="14 15" key="1">
    <citation type="journal article" date="2014" name="Nat. Genet.">
        <title>Genome sequence of the hot pepper provides insights into the evolution of pungency in Capsicum species.</title>
        <authorList>
            <person name="Kim S."/>
            <person name="Park M."/>
            <person name="Yeom S.I."/>
            <person name="Kim Y.M."/>
            <person name="Lee J.M."/>
            <person name="Lee H.A."/>
            <person name="Seo E."/>
            <person name="Choi J."/>
            <person name="Cheong K."/>
            <person name="Kim K.T."/>
            <person name="Jung K."/>
            <person name="Lee G.W."/>
            <person name="Oh S.K."/>
            <person name="Bae C."/>
            <person name="Kim S.B."/>
            <person name="Lee H.Y."/>
            <person name="Kim S.Y."/>
            <person name="Kim M.S."/>
            <person name="Kang B.C."/>
            <person name="Jo Y.D."/>
            <person name="Yang H.B."/>
            <person name="Jeong H.J."/>
            <person name="Kang W.H."/>
            <person name="Kwon J.K."/>
            <person name="Shin C."/>
            <person name="Lim J.Y."/>
            <person name="Park J.H."/>
            <person name="Huh J.H."/>
            <person name="Kim J.S."/>
            <person name="Kim B.D."/>
            <person name="Cohen O."/>
            <person name="Paran I."/>
            <person name="Suh M.C."/>
            <person name="Lee S.B."/>
            <person name="Kim Y.K."/>
            <person name="Shin Y."/>
            <person name="Noh S.J."/>
            <person name="Park J."/>
            <person name="Seo Y.S."/>
            <person name="Kwon S.Y."/>
            <person name="Kim H.A."/>
            <person name="Park J.M."/>
            <person name="Kim H.J."/>
            <person name="Choi S.B."/>
            <person name="Bosland P.W."/>
            <person name="Reeves G."/>
            <person name="Jo S.H."/>
            <person name="Lee B.W."/>
            <person name="Cho H.T."/>
            <person name="Choi H.S."/>
            <person name="Lee M.S."/>
            <person name="Yu Y."/>
            <person name="Do Choi Y."/>
            <person name="Park B.S."/>
            <person name="van Deynze A."/>
            <person name="Ashrafi H."/>
            <person name="Hill T."/>
            <person name="Kim W.T."/>
            <person name="Pai H.S."/>
            <person name="Ahn H.K."/>
            <person name="Yeam I."/>
            <person name="Giovannoni J.J."/>
            <person name="Rose J.K."/>
            <person name="Sorensen I."/>
            <person name="Lee S.J."/>
            <person name="Kim R.W."/>
            <person name="Choi I.Y."/>
            <person name="Choi B.S."/>
            <person name="Lim J.S."/>
            <person name="Lee Y.H."/>
            <person name="Choi D."/>
        </authorList>
    </citation>
    <scope>NUCLEOTIDE SEQUENCE [LARGE SCALE GENOMIC DNA]</scope>
    <source>
        <strain evidence="15">cv. CM334</strain>
    </source>
</reference>
<evidence type="ECO:0000256" key="10">
    <source>
        <dbReference type="ARBA" id="ARBA00073549"/>
    </source>
</evidence>
<dbReference type="SUPFAM" id="SSF48334">
    <property type="entry name" value="DNA repair protein MutS, domain III"/>
    <property type="match status" value="1"/>
</dbReference>
<evidence type="ECO:0000259" key="13">
    <source>
        <dbReference type="PROSITE" id="PS00486"/>
    </source>
</evidence>
<organism evidence="14 15">
    <name type="scientific">Capsicum annuum</name>
    <name type="common">Capsicum pepper</name>
    <dbReference type="NCBI Taxonomy" id="4072"/>
    <lineage>
        <taxon>Eukaryota</taxon>
        <taxon>Viridiplantae</taxon>
        <taxon>Streptophyta</taxon>
        <taxon>Embryophyta</taxon>
        <taxon>Tracheophyta</taxon>
        <taxon>Spermatophyta</taxon>
        <taxon>Magnoliopsida</taxon>
        <taxon>eudicotyledons</taxon>
        <taxon>Gunneridae</taxon>
        <taxon>Pentapetalae</taxon>
        <taxon>asterids</taxon>
        <taxon>lamiids</taxon>
        <taxon>Solanales</taxon>
        <taxon>Solanaceae</taxon>
        <taxon>Solanoideae</taxon>
        <taxon>Capsiceae</taxon>
        <taxon>Capsicum</taxon>
    </lineage>
</organism>
<keyword evidence="7" id="KW-0238">DNA-binding</keyword>
<dbReference type="Gene3D" id="1.10.1420.10">
    <property type="match status" value="1"/>
</dbReference>
<proteinExistence type="inferred from homology"/>
<dbReference type="InterPro" id="IPR000432">
    <property type="entry name" value="DNA_mismatch_repair_MutS_C"/>
</dbReference>
<comment type="subcellular location">
    <subcellularLocation>
        <location evidence="2">Chromosome</location>
    </subcellularLocation>
    <subcellularLocation>
        <location evidence="1">Nucleus</location>
    </subcellularLocation>
</comment>
<reference evidence="14 15" key="2">
    <citation type="journal article" date="2017" name="Genome Biol.">
        <title>New reference genome sequences of hot pepper reveal the massive evolution of plant disease-resistance genes by retroduplication.</title>
        <authorList>
            <person name="Kim S."/>
            <person name="Park J."/>
            <person name="Yeom S.I."/>
            <person name="Kim Y.M."/>
            <person name="Seo E."/>
            <person name="Kim K.T."/>
            <person name="Kim M.S."/>
            <person name="Lee J.M."/>
            <person name="Cheong K."/>
            <person name="Shin H.S."/>
            <person name="Kim S.B."/>
            <person name="Han K."/>
            <person name="Lee J."/>
            <person name="Park M."/>
            <person name="Lee H.A."/>
            <person name="Lee H.Y."/>
            <person name="Lee Y."/>
            <person name="Oh S."/>
            <person name="Lee J.H."/>
            <person name="Choi E."/>
            <person name="Choi E."/>
            <person name="Lee S.E."/>
            <person name="Jeon J."/>
            <person name="Kim H."/>
            <person name="Choi G."/>
            <person name="Song H."/>
            <person name="Lee J."/>
            <person name="Lee S.C."/>
            <person name="Kwon J.K."/>
            <person name="Lee H.Y."/>
            <person name="Koo N."/>
            <person name="Hong Y."/>
            <person name="Kim R.W."/>
            <person name="Kang W.H."/>
            <person name="Huh J.H."/>
            <person name="Kang B.C."/>
            <person name="Yang T.J."/>
            <person name="Lee Y.H."/>
            <person name="Bennetzen J.L."/>
            <person name="Choi D."/>
        </authorList>
    </citation>
    <scope>NUCLEOTIDE SEQUENCE [LARGE SCALE GENOMIC DNA]</scope>
    <source>
        <strain evidence="15">cv. CM334</strain>
    </source>
</reference>
<dbReference type="InterPro" id="IPR045076">
    <property type="entry name" value="MutS"/>
</dbReference>
<dbReference type="Proteomes" id="UP000222542">
    <property type="component" value="Unassembled WGS sequence"/>
</dbReference>
<dbReference type="SUPFAM" id="SSF52540">
    <property type="entry name" value="P-loop containing nucleoside triphosphate hydrolases"/>
    <property type="match status" value="1"/>
</dbReference>
<dbReference type="GO" id="GO:0003690">
    <property type="term" value="F:double-stranded DNA binding"/>
    <property type="evidence" value="ECO:0000318"/>
    <property type="project" value="GO_Central"/>
</dbReference>
<dbReference type="AlphaFoldDB" id="A0A2G2YK56"/>
<dbReference type="InterPro" id="IPR011184">
    <property type="entry name" value="DNA_mismatch_repair_Msh2"/>
</dbReference>
<evidence type="ECO:0000313" key="14">
    <source>
        <dbReference type="EMBL" id="PHT70124.1"/>
    </source>
</evidence>
<evidence type="ECO:0000256" key="8">
    <source>
        <dbReference type="ARBA" id="ARBA00023242"/>
    </source>
</evidence>
<dbReference type="Pfam" id="PF05192">
    <property type="entry name" value="MutS_III"/>
    <property type="match status" value="1"/>
</dbReference>
<dbReference type="InterPro" id="IPR036187">
    <property type="entry name" value="DNA_mismatch_repair_MutS_sf"/>
</dbReference>
<evidence type="ECO:0000256" key="9">
    <source>
        <dbReference type="ARBA" id="ARBA00023254"/>
    </source>
</evidence>
<dbReference type="Gramene" id="PHT70124">
    <property type="protein sequence ID" value="PHT70124"/>
    <property type="gene ID" value="T459_25228"/>
</dbReference>
<gene>
    <name evidence="14" type="ORF">T459_25228</name>
</gene>
<evidence type="ECO:0000256" key="3">
    <source>
        <dbReference type="ARBA" id="ARBA00006271"/>
    </source>
</evidence>
<dbReference type="GO" id="GO:0030983">
    <property type="term" value="F:mismatched DNA binding"/>
    <property type="evidence" value="ECO:0007669"/>
    <property type="project" value="InterPro"/>
</dbReference>
<evidence type="ECO:0000256" key="1">
    <source>
        <dbReference type="ARBA" id="ARBA00004123"/>
    </source>
</evidence>
<dbReference type="FunFam" id="3.40.50.300:FF:001067">
    <property type="entry name" value="DNA mismatch repair protein MSH5"/>
    <property type="match status" value="1"/>
</dbReference>
<keyword evidence="5" id="KW-0547">Nucleotide-binding</keyword>
<dbReference type="EMBL" id="AYRZ02000010">
    <property type="protein sequence ID" value="PHT70124.1"/>
    <property type="molecule type" value="Genomic_DNA"/>
</dbReference>
<dbReference type="Pfam" id="PF00488">
    <property type="entry name" value="MutS_V"/>
    <property type="match status" value="1"/>
</dbReference>
<dbReference type="GO" id="GO:0043073">
    <property type="term" value="C:germ cell nucleus"/>
    <property type="evidence" value="ECO:0007669"/>
    <property type="project" value="EnsemblPlants"/>
</dbReference>
<dbReference type="PANTHER" id="PTHR11361:SF20">
    <property type="entry name" value="MUTS PROTEIN HOMOLOG 5"/>
    <property type="match status" value="1"/>
</dbReference>
<evidence type="ECO:0000256" key="5">
    <source>
        <dbReference type="ARBA" id="ARBA00022741"/>
    </source>
</evidence>
<dbReference type="PANTHER" id="PTHR11361">
    <property type="entry name" value="DNA MISMATCH REPAIR PROTEIN MUTS FAMILY MEMBER"/>
    <property type="match status" value="1"/>
</dbReference>
<name>A0A2G2YK56_CAPAN</name>
<dbReference type="OMA" id="CSVYFMP"/>
<evidence type="ECO:0000256" key="11">
    <source>
        <dbReference type="ARBA" id="ARBA00077470"/>
    </source>
</evidence>
<dbReference type="GO" id="GO:0005524">
    <property type="term" value="F:ATP binding"/>
    <property type="evidence" value="ECO:0007669"/>
    <property type="project" value="UniProtKB-KW"/>
</dbReference>
<dbReference type="GO" id="GO:0000794">
    <property type="term" value="C:condensed nuclear chromosome"/>
    <property type="evidence" value="ECO:0007669"/>
    <property type="project" value="EnsemblPlants"/>
</dbReference>
<feature type="compositionally biased region" description="Basic and acidic residues" evidence="12">
    <location>
        <begin position="1"/>
        <end position="11"/>
    </location>
</feature>
<dbReference type="PIRSF" id="PIRSF005813">
    <property type="entry name" value="MSH2"/>
    <property type="match status" value="1"/>
</dbReference>
<dbReference type="STRING" id="4072.A0A2G2YK56"/>
<dbReference type="GO" id="GO:0140664">
    <property type="term" value="F:ATP-dependent DNA damage sensor activity"/>
    <property type="evidence" value="ECO:0007669"/>
    <property type="project" value="InterPro"/>
</dbReference>
<comment type="caution">
    <text evidence="14">The sequence shown here is derived from an EMBL/GenBank/DDBJ whole genome shotgun (WGS) entry which is preliminary data.</text>
</comment>
<keyword evidence="9" id="KW-0469">Meiosis</keyword>
<keyword evidence="6" id="KW-0067">ATP-binding</keyword>
<dbReference type="CDD" id="cd03281">
    <property type="entry name" value="ABC_MSH5_euk"/>
    <property type="match status" value="1"/>
</dbReference>
<comment type="similarity">
    <text evidence="3">Belongs to the DNA mismatch repair MutS family.</text>
</comment>
<dbReference type="GO" id="GO:0005634">
    <property type="term" value="C:nucleus"/>
    <property type="evidence" value="ECO:0000318"/>
    <property type="project" value="GO_Central"/>
</dbReference>
<dbReference type="SMART" id="SM00533">
    <property type="entry name" value="MUTSd"/>
    <property type="match status" value="1"/>
</dbReference>
<keyword evidence="15" id="KW-1185">Reference proteome</keyword>
<accession>A0A2G2YK56</accession>
<dbReference type="SMART" id="SM00534">
    <property type="entry name" value="MUTSac"/>
    <property type="match status" value="1"/>
</dbReference>
<keyword evidence="4" id="KW-0158">Chromosome</keyword>
<protein>
    <recommendedName>
        <fullName evidence="10">DNA mismatch repair protein MSH5</fullName>
    </recommendedName>
    <alternativeName>
        <fullName evidence="11">MutS protein homolog 5</fullName>
    </alternativeName>
</protein>
<evidence type="ECO:0000256" key="12">
    <source>
        <dbReference type="SAM" id="MobiDB-lite"/>
    </source>
</evidence>
<evidence type="ECO:0000256" key="7">
    <source>
        <dbReference type="ARBA" id="ARBA00023125"/>
    </source>
</evidence>
<feature type="region of interest" description="Disordered" evidence="12">
    <location>
        <begin position="1"/>
        <end position="23"/>
    </location>
</feature>
<dbReference type="PROSITE" id="PS00486">
    <property type="entry name" value="DNA_MISMATCH_REPAIR_2"/>
    <property type="match status" value="1"/>
</dbReference>
<keyword evidence="8" id="KW-0539">Nucleus</keyword>
<dbReference type="Gene3D" id="3.40.50.300">
    <property type="entry name" value="P-loop containing nucleotide triphosphate hydrolases"/>
    <property type="match status" value="1"/>
</dbReference>
<sequence length="829" mass="93293">MEASFAHDRDCNQQSQIRSSMPEFAEEEESSMVYMACVMHGHRIGVSYYDASTRQLHVLEIWEDGSQDFSLVDMVKYQAKPGTIYTSTKSEESFLAALQRSDGTSDAPSIKLVKSSLFSHEQAWHRLMYLQVTGMDDGLNIKERATFLSSMMDVSSDVQVRASGGLLAVLENERIIDTLELNECGSASIAIDCICEISLDKFLKVDSAAHEALQIFQIDKHPSHMGIGRAKEGFSVFGMMNKCVTPMGRRLLRNWFLRPILDLDNLNRRLDTISFFLSAEEISASLRETLKSVKDIPRILKKFNCPSSISTSADWAAFLKTVCALLHIRKIFEVGISGSLLEELKYLNLDIIERAGFFISVDLAYVCELVIGIIDVDRSKEKGYETIIKEGFCDELDELRQIYDGLPEFLEEVSALELARLPCMYGDEGVPSIIYIHQIGYLMCIFNEKLDEEMLESLQDYEFAFADEEGEHRRFFYHTAKTKEMDNLLGDIYHKILDMERAITRDLVSHIHQFSVHVHKAVSFAAELDCILALALVARQNNYVRPNLTAEDLLDIRSGRHVLQEMTVDTFIPNDTKISHEGRINIITGPNYSGKSIYIKQVALIVFLSHIGSYVPADAATVGLTDRIFCAMGSKFMAAEQSTFMIDLHQVGIMLRHASPRSLCLMDEFGKGTLTEDGIGLLGGTINHFASCYDPPKVLVCTHLTEIFDNSCLLELDRIKCYTMSVLSPDKDCANVEDLVFLYRLVPGRALLSYGLHCAQLAGLPDEVLERAAVILDTLKNDNQVEKLGSENIIAQDQQYKDAVEKLIAFNAQKGDLFHFFEEIFSSQS</sequence>
<dbReference type="GO" id="GO:0010777">
    <property type="term" value="P:meiotic mismatch repair involved in reciprocal meiotic recombination"/>
    <property type="evidence" value="ECO:0007669"/>
    <property type="project" value="EnsemblPlants"/>
</dbReference>
<dbReference type="InterPro" id="IPR007696">
    <property type="entry name" value="DNA_mismatch_repair_MutS_core"/>
</dbReference>
<feature type="domain" description="DNA mismatch repair proteins mutS family" evidence="13">
    <location>
        <begin position="662"/>
        <end position="678"/>
    </location>
</feature>
<evidence type="ECO:0000256" key="2">
    <source>
        <dbReference type="ARBA" id="ARBA00004286"/>
    </source>
</evidence>
<dbReference type="InterPro" id="IPR027417">
    <property type="entry name" value="P-loop_NTPase"/>
</dbReference>
<evidence type="ECO:0000256" key="6">
    <source>
        <dbReference type="ARBA" id="ARBA00022840"/>
    </source>
</evidence>
<evidence type="ECO:0000313" key="15">
    <source>
        <dbReference type="Proteomes" id="UP000222542"/>
    </source>
</evidence>
<evidence type="ECO:0000256" key="4">
    <source>
        <dbReference type="ARBA" id="ARBA00022454"/>
    </source>
</evidence>